<gene>
    <name evidence="2" type="ORF">B296_00047009</name>
</gene>
<reference evidence="2 3" key="1">
    <citation type="journal article" date="2014" name="Agronomy (Basel)">
        <title>A Draft Genome Sequence for Ensete ventricosum, the Drought-Tolerant Tree Against Hunger.</title>
        <authorList>
            <person name="Harrison J."/>
            <person name="Moore K.A."/>
            <person name="Paszkiewicz K."/>
            <person name="Jones T."/>
            <person name="Grant M."/>
            <person name="Ambacheew D."/>
            <person name="Muzemil S."/>
            <person name="Studholme D.J."/>
        </authorList>
    </citation>
    <scope>NUCLEOTIDE SEQUENCE [LARGE SCALE GENOMIC DNA]</scope>
</reference>
<feature type="region of interest" description="Disordered" evidence="1">
    <location>
        <begin position="45"/>
        <end position="80"/>
    </location>
</feature>
<evidence type="ECO:0000256" key="1">
    <source>
        <dbReference type="SAM" id="MobiDB-lite"/>
    </source>
</evidence>
<dbReference type="AlphaFoldDB" id="A0A426X7D6"/>
<dbReference type="Proteomes" id="UP000287651">
    <property type="component" value="Unassembled WGS sequence"/>
</dbReference>
<evidence type="ECO:0000313" key="2">
    <source>
        <dbReference type="EMBL" id="RRT35379.1"/>
    </source>
</evidence>
<dbReference type="EMBL" id="AMZH03025141">
    <property type="protein sequence ID" value="RRT35379.1"/>
    <property type="molecule type" value="Genomic_DNA"/>
</dbReference>
<feature type="compositionally biased region" description="Low complexity" evidence="1">
    <location>
        <begin position="164"/>
        <end position="179"/>
    </location>
</feature>
<organism evidence="2 3">
    <name type="scientific">Ensete ventricosum</name>
    <name type="common">Abyssinian banana</name>
    <name type="synonym">Musa ensete</name>
    <dbReference type="NCBI Taxonomy" id="4639"/>
    <lineage>
        <taxon>Eukaryota</taxon>
        <taxon>Viridiplantae</taxon>
        <taxon>Streptophyta</taxon>
        <taxon>Embryophyta</taxon>
        <taxon>Tracheophyta</taxon>
        <taxon>Spermatophyta</taxon>
        <taxon>Magnoliopsida</taxon>
        <taxon>Liliopsida</taxon>
        <taxon>Zingiberales</taxon>
        <taxon>Musaceae</taxon>
        <taxon>Ensete</taxon>
    </lineage>
</organism>
<name>A0A426X7D6_ENSVE</name>
<evidence type="ECO:0000313" key="3">
    <source>
        <dbReference type="Proteomes" id="UP000287651"/>
    </source>
</evidence>
<feature type="region of interest" description="Disordered" evidence="1">
    <location>
        <begin position="164"/>
        <end position="185"/>
    </location>
</feature>
<accession>A0A426X7D6</accession>
<proteinExistence type="predicted"/>
<protein>
    <submittedName>
        <fullName evidence="2">Uncharacterized protein</fullName>
    </submittedName>
</protein>
<comment type="caution">
    <text evidence="2">The sequence shown here is derived from an EMBL/GenBank/DDBJ whole genome shotgun (WGS) entry which is preliminary data.</text>
</comment>
<sequence>MTAGAGVGGAASSVIQLGIEMRSCDMGPPSSAKILGSSRNVASLSNDAKSYKRPEPSSLGSVESFRRSSQGSAPLKKDPPGTDMYLIGHQLLVVGGASRWLAAALALTRRLLPAVRIARGYCSSVDCRAYPNTPLVASYRGSGRGLVWHIGSAALLVDRGTVGRPQGRQRIPRGQVGQRTLGQHG</sequence>